<evidence type="ECO:0000256" key="2">
    <source>
        <dbReference type="ARBA" id="ARBA00023002"/>
    </source>
</evidence>
<accession>A0ABR4FKI7</accession>
<reference evidence="4 5" key="1">
    <citation type="submission" date="2024-07" db="EMBL/GenBank/DDBJ databases">
        <title>Section-level genome sequencing and comparative genomics of Aspergillus sections Usti and Cavernicolus.</title>
        <authorList>
            <consortium name="Lawrence Berkeley National Laboratory"/>
            <person name="Nybo J.L."/>
            <person name="Vesth T.C."/>
            <person name="Theobald S."/>
            <person name="Frisvad J.C."/>
            <person name="Larsen T.O."/>
            <person name="Kjaerboelling I."/>
            <person name="Rothschild-Mancinelli K."/>
            <person name="Lyhne E.K."/>
            <person name="Kogle M.E."/>
            <person name="Barry K."/>
            <person name="Clum A."/>
            <person name="Na H."/>
            <person name="Ledsgaard L."/>
            <person name="Lin J."/>
            <person name="Lipzen A."/>
            <person name="Kuo A."/>
            <person name="Riley R."/>
            <person name="Mondo S."/>
            <person name="Labutti K."/>
            <person name="Haridas S."/>
            <person name="Pangalinan J."/>
            <person name="Salamov A.A."/>
            <person name="Simmons B.A."/>
            <person name="Magnuson J.K."/>
            <person name="Chen J."/>
            <person name="Drula E."/>
            <person name="Henrissat B."/>
            <person name="Wiebenga A."/>
            <person name="Lubbers R.J."/>
            <person name="Gomes A.C."/>
            <person name="Makela M.R."/>
            <person name="Stajich J."/>
            <person name="Grigoriev I.V."/>
            <person name="Mortensen U.H."/>
            <person name="De Vries R.P."/>
            <person name="Baker S.E."/>
            <person name="Andersen M.R."/>
        </authorList>
    </citation>
    <scope>NUCLEOTIDE SEQUENCE [LARGE SCALE GENOMIC DNA]</scope>
    <source>
        <strain evidence="4 5">CBS 209.92</strain>
    </source>
</reference>
<dbReference type="PANTHER" id="PTHR43157">
    <property type="entry name" value="PHOSPHATIDYLINOSITOL-GLYCAN BIOSYNTHESIS CLASS F PROTEIN-RELATED"/>
    <property type="match status" value="1"/>
</dbReference>
<sequence length="394" mass="43525">MSSCAQQPPEFPITHNIGAAIRLLFHSQLFITPPAPTQTFTNQTVIITGANRGVGLEAARHFYRLDCARLIIAGRDVERGQVAKEDILSSVESRARSESDAAAIEVWYLDLRSTESTIAFADRVKTELDRVDVLVEDAGIHTGVFELVEGVESAVQVNVLNTCLLALLLLPKLEENSDRRDDGDGVPHLVVVSSEAHRYTSFPEINEPDLYEEMRGREGWEKFPRYCATKLIQLLFIRELVDRLKQRRQKNKAKAPTSFPSPSPPPQPTGPPSEPEPEPDPEVQAPPRVIINLVTPGFCSTPFGSDGKPFPLLVRIIRGILDRTVEVGSRTLVLAASAPATSHGEFQADGKNQDVEAWIYGDVGRRVQGKVFEQTARVLETRYPGVMRGFGLKG</sequence>
<feature type="region of interest" description="Disordered" evidence="3">
    <location>
        <begin position="247"/>
        <end position="284"/>
    </location>
</feature>
<proteinExistence type="inferred from homology"/>
<evidence type="ECO:0000256" key="3">
    <source>
        <dbReference type="SAM" id="MobiDB-lite"/>
    </source>
</evidence>
<dbReference type="SUPFAM" id="SSF51735">
    <property type="entry name" value="NAD(P)-binding Rossmann-fold domains"/>
    <property type="match status" value="1"/>
</dbReference>
<evidence type="ECO:0008006" key="6">
    <source>
        <dbReference type="Google" id="ProtNLM"/>
    </source>
</evidence>
<feature type="compositionally biased region" description="Pro residues" evidence="3">
    <location>
        <begin position="259"/>
        <end position="274"/>
    </location>
</feature>
<dbReference type="EMBL" id="JBFTWV010000212">
    <property type="protein sequence ID" value="KAL2783771.1"/>
    <property type="molecule type" value="Genomic_DNA"/>
</dbReference>
<evidence type="ECO:0000313" key="4">
    <source>
        <dbReference type="EMBL" id="KAL2783771.1"/>
    </source>
</evidence>
<dbReference type="PRINTS" id="PR00081">
    <property type="entry name" value="GDHRDH"/>
</dbReference>
<evidence type="ECO:0000256" key="1">
    <source>
        <dbReference type="ARBA" id="ARBA00006484"/>
    </source>
</evidence>
<comment type="caution">
    <text evidence="4">The sequence shown here is derived from an EMBL/GenBank/DDBJ whole genome shotgun (WGS) entry which is preliminary data.</text>
</comment>
<gene>
    <name evidence="4" type="ORF">BJX66DRAFT_349168</name>
</gene>
<organism evidence="4 5">
    <name type="scientific">Aspergillus keveii</name>
    <dbReference type="NCBI Taxonomy" id="714993"/>
    <lineage>
        <taxon>Eukaryota</taxon>
        <taxon>Fungi</taxon>
        <taxon>Dikarya</taxon>
        <taxon>Ascomycota</taxon>
        <taxon>Pezizomycotina</taxon>
        <taxon>Eurotiomycetes</taxon>
        <taxon>Eurotiomycetidae</taxon>
        <taxon>Eurotiales</taxon>
        <taxon>Aspergillaceae</taxon>
        <taxon>Aspergillus</taxon>
        <taxon>Aspergillus subgen. Nidulantes</taxon>
    </lineage>
</organism>
<dbReference type="Proteomes" id="UP001610563">
    <property type="component" value="Unassembled WGS sequence"/>
</dbReference>
<keyword evidence="5" id="KW-1185">Reference proteome</keyword>
<dbReference type="Gene3D" id="3.40.50.720">
    <property type="entry name" value="NAD(P)-binding Rossmann-like Domain"/>
    <property type="match status" value="1"/>
</dbReference>
<keyword evidence="2" id="KW-0560">Oxidoreductase</keyword>
<comment type="similarity">
    <text evidence="1">Belongs to the short-chain dehydrogenases/reductases (SDR) family.</text>
</comment>
<dbReference type="InterPro" id="IPR002347">
    <property type="entry name" value="SDR_fam"/>
</dbReference>
<dbReference type="PANTHER" id="PTHR43157:SF31">
    <property type="entry name" value="PHOSPHATIDYLINOSITOL-GLYCAN BIOSYNTHESIS CLASS F PROTEIN"/>
    <property type="match status" value="1"/>
</dbReference>
<protein>
    <recommendedName>
        <fullName evidence="6">Short-chain dehydrogenase</fullName>
    </recommendedName>
</protein>
<dbReference type="InterPro" id="IPR036291">
    <property type="entry name" value="NAD(P)-bd_dom_sf"/>
</dbReference>
<name>A0ABR4FKI7_9EURO</name>
<dbReference type="Pfam" id="PF00106">
    <property type="entry name" value="adh_short"/>
    <property type="match status" value="1"/>
</dbReference>
<evidence type="ECO:0000313" key="5">
    <source>
        <dbReference type="Proteomes" id="UP001610563"/>
    </source>
</evidence>